<comment type="caution">
    <text evidence="11">The sequence shown here is derived from an EMBL/GenBank/DDBJ whole genome shotgun (WGS) entry which is preliminary data.</text>
</comment>
<feature type="compositionally biased region" description="Acidic residues" evidence="9">
    <location>
        <begin position="180"/>
        <end position="189"/>
    </location>
</feature>
<dbReference type="InterPro" id="IPR013087">
    <property type="entry name" value="Znf_C2H2_type"/>
</dbReference>
<dbReference type="GO" id="GO:0008270">
    <property type="term" value="F:zinc ion binding"/>
    <property type="evidence" value="ECO:0007669"/>
    <property type="project" value="UniProtKB-KW"/>
</dbReference>
<keyword evidence="6" id="KW-0804">Transcription</keyword>
<evidence type="ECO:0000256" key="5">
    <source>
        <dbReference type="ARBA" id="ARBA00023015"/>
    </source>
</evidence>
<feature type="region of interest" description="Disordered" evidence="9">
    <location>
        <begin position="1"/>
        <end position="28"/>
    </location>
</feature>
<feature type="domain" description="C2H2-type" evidence="10">
    <location>
        <begin position="974"/>
        <end position="997"/>
    </location>
</feature>
<feature type="compositionally biased region" description="Acidic residues" evidence="9">
    <location>
        <begin position="83"/>
        <end position="104"/>
    </location>
</feature>
<feature type="compositionally biased region" description="Basic residues" evidence="9">
    <location>
        <begin position="1239"/>
        <end position="1261"/>
    </location>
</feature>
<keyword evidence="3 8" id="KW-0863">Zinc-finger</keyword>
<feature type="compositionally biased region" description="Basic residues" evidence="9">
    <location>
        <begin position="312"/>
        <end position="326"/>
    </location>
</feature>
<dbReference type="SUPFAM" id="SSF57667">
    <property type="entry name" value="beta-beta-alpha zinc fingers"/>
    <property type="match status" value="1"/>
</dbReference>
<feature type="compositionally biased region" description="Pro residues" evidence="9">
    <location>
        <begin position="8"/>
        <end position="28"/>
    </location>
</feature>
<dbReference type="Pfam" id="PF00096">
    <property type="entry name" value="zf-C2H2"/>
    <property type="match status" value="2"/>
</dbReference>
<evidence type="ECO:0000313" key="11">
    <source>
        <dbReference type="EMBL" id="ODM91069.1"/>
    </source>
</evidence>
<feature type="compositionally biased region" description="Polar residues" evidence="9">
    <location>
        <begin position="128"/>
        <end position="143"/>
    </location>
</feature>
<feature type="domain" description="C2H2-type" evidence="10">
    <location>
        <begin position="1038"/>
        <end position="1061"/>
    </location>
</feature>
<dbReference type="PROSITE" id="PS50157">
    <property type="entry name" value="ZINC_FINGER_C2H2_2"/>
    <property type="match status" value="4"/>
</dbReference>
<dbReference type="InterPro" id="IPR051061">
    <property type="entry name" value="Zinc_finger_trans_reg"/>
</dbReference>
<evidence type="ECO:0000256" key="1">
    <source>
        <dbReference type="ARBA" id="ARBA00004123"/>
    </source>
</evidence>
<protein>
    <submittedName>
        <fullName evidence="11">Putative zinc finger protein</fullName>
    </submittedName>
</protein>
<sequence length="1359" mass="159698">MFENDPPVSTPPLPLALEEIPPPPPAPPLAVVAEQAEESLPHVPEVEISATIISPPLLTGQVPLLLPPPLPNTLIPIDLLVPNDEEDETSFGGGDEDEEELPEEPEMKYFPVPVKTELQEVDSDQSNDNDFLRSINSTSNSFDQDFGAERGVNNDQDGLEEVTTTKPKQRRRRQQRRAADEDDHEDEEWTTYSKTTKRKRQSRKRVREDSSDTKERGRPKSQLTPEEVEAKKAKARERARIKREQERLRLQLDIEIKEEPTSANEDSCEMPKRRRVRKREMSYIEPDSGDDDIMGDDGGQILQAKDFEYKPQRRKKRERVTQRSRSRSSSQKSSLADMTHAEREAQKAKWREEARLKRQRKREQMTETEREEYLRKQREQKRKRRQEQSEAEKDERRRREREHKKQMRAQMTPEQKRERTQKTILRRLERLAQMSEEEKQIYKVNNYLSYLAHKANLSDDEIERRRRLRAEKTKARYAALTEEEKAAKRERAKQWRRSLTGEKRERFLDGLKRCYRNRIEKLKQDPNRWEEVRQKWKESNLKRKSEGKVYKRRPRDPSKPGRKIKNPDETEEERRERIRLAKRISQRRAKLRRKLTIQKLVDSGMTMDEIHRQIETPGQREKRLIRMRVNKAKNDLRKRLSEHGAPPDEIQNKIEEFVATYQPTTNFRPYKPRPESWKPIDPTELVLLEVEKKAKKLEPEVSNTSSPVTVWKPTPPPVFVKSSPSVPHAVQPTYTDLSNYTTPATTPTPSTVPSASSSPFPSTSQHHQQQQHHHHQQQQQQQYTHNLPQDIQYHYQATVPQYQQVHQQAAQPQQNSCYQQPSFQINLFDTINCFQDNSAYHQDDYSSSTYEPVPTSPPSSIPEASSEFGGSDFTPKKGRGRPRIHPKKPKGTGRHQPRQRKSGSLKRDHVCDVCGNAYSSRYVMEHKLLHHNPHYVDGKCTLCDIPFPTGRDFYYKHWTQVHKEKKEDNLERNYVCDLCGTAFRQKNGYDKHKYYVHGDGNLKENYKKCPHCDKEFKQNITLNSHIRRYHEGALIIKYDCYRCEEKFTAAEGLMEHVKASHPESYFPCEGCGVLKYTEASLRFHYSKCKKRPTEAVREERKKWDKASIERTPLPCEICNKSILLFSLTRHYHDIHGITDQRFTCFKCPKMFKRRDFWVVHMEMVHSVNVEEIKDAIRKYNVSDRSTVQIRNPEGGHRGVPEHKRHLIKKGRKASRKGAIRRRSKKDKESEEDEEEYKAPRKTATKSGRGRGRPRGRPRKVKISSEEEEEEEEEDSESEEDEESRDEVEDENDDDEEHRHSSLSSRGRLLSVEELRLPGGAILPLTTEEIYVKKELPSDCEEEDEEVEEELVEAEQEIMH</sequence>
<feature type="compositionally biased region" description="Basic and acidic residues" evidence="9">
    <location>
        <begin position="339"/>
        <end position="377"/>
    </location>
</feature>
<feature type="compositionally biased region" description="Low complexity" evidence="9">
    <location>
        <begin position="742"/>
        <end position="768"/>
    </location>
</feature>
<dbReference type="SMART" id="SM00384">
    <property type="entry name" value="AT_hook"/>
    <property type="match status" value="3"/>
</dbReference>
<feature type="compositionally biased region" description="Basic and acidic residues" evidence="9">
    <location>
        <begin position="386"/>
        <end position="397"/>
    </location>
</feature>
<feature type="compositionally biased region" description="Basic residues" evidence="9">
    <location>
        <begin position="1202"/>
        <end position="1224"/>
    </location>
</feature>
<feature type="domain" description="C2H2-type" evidence="10">
    <location>
        <begin position="1007"/>
        <end position="1032"/>
    </location>
</feature>
<feature type="compositionally biased region" description="Basic residues" evidence="9">
    <location>
        <begin position="398"/>
        <end position="407"/>
    </location>
</feature>
<keyword evidence="7" id="KW-0539">Nucleus</keyword>
<feature type="compositionally biased region" description="Basic residues" evidence="9">
    <location>
        <begin position="195"/>
        <end position="205"/>
    </location>
</feature>
<keyword evidence="4" id="KW-0862">Zinc</keyword>
<feature type="compositionally biased region" description="Polar residues" evidence="9">
    <location>
        <begin position="732"/>
        <end position="741"/>
    </location>
</feature>
<evidence type="ECO:0000313" key="12">
    <source>
        <dbReference type="Proteomes" id="UP000094527"/>
    </source>
</evidence>
<feature type="region of interest" description="Disordered" evidence="9">
    <location>
        <begin position="1187"/>
        <end position="1311"/>
    </location>
</feature>
<dbReference type="SMART" id="SM00355">
    <property type="entry name" value="ZnF_C2H2"/>
    <property type="match status" value="7"/>
</dbReference>
<evidence type="ECO:0000256" key="8">
    <source>
        <dbReference type="PROSITE-ProRule" id="PRU00042"/>
    </source>
</evidence>
<feature type="domain" description="C2H2-type" evidence="10">
    <location>
        <begin position="1142"/>
        <end position="1170"/>
    </location>
</feature>
<feature type="region of interest" description="Disordered" evidence="9">
    <location>
        <begin position="696"/>
        <end position="783"/>
    </location>
</feature>
<dbReference type="Proteomes" id="UP000094527">
    <property type="component" value="Unassembled WGS sequence"/>
</dbReference>
<comment type="subcellular location">
    <subcellularLocation>
        <location evidence="1">Nucleus</location>
    </subcellularLocation>
</comment>
<keyword evidence="2" id="KW-0479">Metal-binding</keyword>
<dbReference type="InterPro" id="IPR017956">
    <property type="entry name" value="AT_hook_DNA-bd_motif"/>
</dbReference>
<feature type="compositionally biased region" description="Basic and acidic residues" evidence="9">
    <location>
        <begin position="206"/>
        <end position="218"/>
    </location>
</feature>
<dbReference type="OrthoDB" id="6077919at2759"/>
<dbReference type="PROSITE" id="PS00028">
    <property type="entry name" value="ZINC_FINGER_C2H2_1"/>
    <property type="match status" value="4"/>
</dbReference>
<dbReference type="GO" id="GO:0003677">
    <property type="term" value="F:DNA binding"/>
    <property type="evidence" value="ECO:0007669"/>
    <property type="project" value="InterPro"/>
</dbReference>
<feature type="region of interest" description="Disordered" evidence="9">
    <location>
        <begin position="540"/>
        <end position="575"/>
    </location>
</feature>
<dbReference type="InterPro" id="IPR036236">
    <property type="entry name" value="Znf_C2H2_sf"/>
</dbReference>
<keyword evidence="12" id="KW-1185">Reference proteome</keyword>
<feature type="compositionally biased region" description="Basic and acidic residues" evidence="9">
    <location>
        <begin position="228"/>
        <end position="260"/>
    </location>
</feature>
<evidence type="ECO:0000256" key="9">
    <source>
        <dbReference type="SAM" id="MobiDB-lite"/>
    </source>
</evidence>
<feature type="region of interest" description="Disordered" evidence="9">
    <location>
        <begin position="843"/>
        <end position="907"/>
    </location>
</feature>
<evidence type="ECO:0000259" key="10">
    <source>
        <dbReference type="PROSITE" id="PS50157"/>
    </source>
</evidence>
<evidence type="ECO:0000256" key="6">
    <source>
        <dbReference type="ARBA" id="ARBA00023163"/>
    </source>
</evidence>
<feature type="compositionally biased region" description="Basic residues" evidence="9">
    <location>
        <begin position="876"/>
        <end position="904"/>
    </location>
</feature>
<proteinExistence type="predicted"/>
<dbReference type="Gene3D" id="3.30.160.60">
    <property type="entry name" value="Classic Zinc Finger"/>
    <property type="match status" value="3"/>
</dbReference>
<gene>
    <name evidence="11" type="ORF">Ocin01_15612</name>
</gene>
<feature type="compositionally biased region" description="Basic residues" evidence="9">
    <location>
        <begin position="167"/>
        <end position="176"/>
    </location>
</feature>
<dbReference type="EMBL" id="LJIJ01001683">
    <property type="protein sequence ID" value="ODM91069.1"/>
    <property type="molecule type" value="Genomic_DNA"/>
</dbReference>
<evidence type="ECO:0000256" key="4">
    <source>
        <dbReference type="ARBA" id="ARBA00022833"/>
    </source>
</evidence>
<feature type="compositionally biased region" description="Acidic residues" evidence="9">
    <location>
        <begin position="1265"/>
        <end position="1295"/>
    </location>
</feature>
<dbReference type="STRING" id="48709.A0A1D2MDP6"/>
<evidence type="ECO:0000256" key="2">
    <source>
        <dbReference type="ARBA" id="ARBA00022723"/>
    </source>
</evidence>
<dbReference type="PANTHER" id="PTHR46179">
    <property type="entry name" value="ZINC FINGER PROTEIN"/>
    <property type="match status" value="1"/>
</dbReference>
<feature type="region of interest" description="Disordered" evidence="9">
    <location>
        <begin position="83"/>
        <end position="419"/>
    </location>
</feature>
<organism evidence="11 12">
    <name type="scientific">Orchesella cincta</name>
    <name type="common">Springtail</name>
    <name type="synonym">Podura cincta</name>
    <dbReference type="NCBI Taxonomy" id="48709"/>
    <lineage>
        <taxon>Eukaryota</taxon>
        <taxon>Metazoa</taxon>
        <taxon>Ecdysozoa</taxon>
        <taxon>Arthropoda</taxon>
        <taxon>Hexapoda</taxon>
        <taxon>Collembola</taxon>
        <taxon>Entomobryomorpha</taxon>
        <taxon>Entomobryoidea</taxon>
        <taxon>Orchesellidae</taxon>
        <taxon>Orchesellinae</taxon>
        <taxon>Orchesella</taxon>
    </lineage>
</organism>
<name>A0A1D2MDP6_ORCCI</name>
<accession>A0A1D2MDP6</accession>
<keyword evidence="5" id="KW-0805">Transcription regulation</keyword>
<dbReference type="GO" id="GO:0006357">
    <property type="term" value="P:regulation of transcription by RNA polymerase II"/>
    <property type="evidence" value="ECO:0007669"/>
    <property type="project" value="TreeGrafter"/>
</dbReference>
<dbReference type="GO" id="GO:0005634">
    <property type="term" value="C:nucleus"/>
    <property type="evidence" value="ECO:0007669"/>
    <property type="project" value="UniProtKB-SubCell"/>
</dbReference>
<dbReference type="PANTHER" id="PTHR46179:SF13">
    <property type="entry name" value="C2H2-TYPE DOMAIN-CONTAINING PROTEIN"/>
    <property type="match status" value="1"/>
</dbReference>
<reference evidence="11 12" key="1">
    <citation type="journal article" date="2016" name="Genome Biol. Evol.">
        <title>Gene Family Evolution Reflects Adaptation to Soil Environmental Stressors in the Genome of the Collembolan Orchesella cincta.</title>
        <authorList>
            <person name="Faddeeva-Vakhrusheva A."/>
            <person name="Derks M.F."/>
            <person name="Anvar S.Y."/>
            <person name="Agamennone V."/>
            <person name="Suring W."/>
            <person name="Smit S."/>
            <person name="van Straalen N.M."/>
            <person name="Roelofs D."/>
        </authorList>
    </citation>
    <scope>NUCLEOTIDE SEQUENCE [LARGE SCALE GENOMIC DNA]</scope>
    <source>
        <tissue evidence="11">Mixed pool</tissue>
    </source>
</reference>
<evidence type="ECO:0000256" key="7">
    <source>
        <dbReference type="ARBA" id="ARBA00023242"/>
    </source>
</evidence>
<evidence type="ECO:0000256" key="3">
    <source>
        <dbReference type="ARBA" id="ARBA00022771"/>
    </source>
</evidence>